<keyword evidence="11" id="KW-0961">Cell wall biogenesis/degradation</keyword>
<keyword evidence="4" id="KW-0645">Protease</keyword>
<proteinExistence type="inferred from homology"/>
<evidence type="ECO:0000256" key="5">
    <source>
        <dbReference type="ARBA" id="ARBA00022676"/>
    </source>
</evidence>
<dbReference type="InterPro" id="IPR036950">
    <property type="entry name" value="PBP_transglycosylase"/>
</dbReference>
<dbReference type="EMBL" id="FNZK01000005">
    <property type="protein sequence ID" value="SEJ31022.1"/>
    <property type="molecule type" value="Genomic_DNA"/>
</dbReference>
<dbReference type="SUPFAM" id="SSF53955">
    <property type="entry name" value="Lysozyme-like"/>
    <property type="match status" value="1"/>
</dbReference>
<dbReference type="GO" id="GO:0071555">
    <property type="term" value="P:cell wall organization"/>
    <property type="evidence" value="ECO:0007669"/>
    <property type="project" value="UniProtKB-KW"/>
</dbReference>
<dbReference type="PANTHER" id="PTHR32282">
    <property type="entry name" value="BINDING PROTEIN TRANSPEPTIDASE, PUTATIVE-RELATED"/>
    <property type="match status" value="1"/>
</dbReference>
<dbReference type="GO" id="GO:0008360">
    <property type="term" value="P:regulation of cell shape"/>
    <property type="evidence" value="ECO:0007669"/>
    <property type="project" value="UniProtKB-KW"/>
</dbReference>
<evidence type="ECO:0000256" key="7">
    <source>
        <dbReference type="ARBA" id="ARBA00022801"/>
    </source>
</evidence>
<evidence type="ECO:0000259" key="17">
    <source>
        <dbReference type="Pfam" id="PF00912"/>
    </source>
</evidence>
<dbReference type="GO" id="GO:0009252">
    <property type="term" value="P:peptidoglycan biosynthetic process"/>
    <property type="evidence" value="ECO:0007669"/>
    <property type="project" value="UniProtKB-KW"/>
</dbReference>
<evidence type="ECO:0000313" key="19">
    <source>
        <dbReference type="Proteomes" id="UP000199662"/>
    </source>
</evidence>
<feature type="domain" description="Glycosyl transferase family 51" evidence="17">
    <location>
        <begin position="71"/>
        <end position="247"/>
    </location>
</feature>
<organism evidence="18 19">
    <name type="scientific">Propionispira arboris</name>
    <dbReference type="NCBI Taxonomy" id="84035"/>
    <lineage>
        <taxon>Bacteria</taxon>
        <taxon>Bacillati</taxon>
        <taxon>Bacillota</taxon>
        <taxon>Negativicutes</taxon>
        <taxon>Selenomonadales</taxon>
        <taxon>Selenomonadaceae</taxon>
        <taxon>Propionispira</taxon>
    </lineage>
</organism>
<evidence type="ECO:0000256" key="15">
    <source>
        <dbReference type="SAM" id="Phobius"/>
    </source>
</evidence>
<comment type="catalytic activity">
    <reaction evidence="13">
        <text>[GlcNAc-(1-&gt;4)-Mur2Ac(oyl-L-Ala-gamma-D-Glu-L-Lys-D-Ala-D-Ala)](n)-di-trans,octa-cis-undecaprenyl diphosphate + beta-D-GlcNAc-(1-&gt;4)-Mur2Ac(oyl-L-Ala-gamma-D-Glu-L-Lys-D-Ala-D-Ala)-di-trans,octa-cis-undecaprenyl diphosphate = [GlcNAc-(1-&gt;4)-Mur2Ac(oyl-L-Ala-gamma-D-Glu-L-Lys-D-Ala-D-Ala)](n+1)-di-trans,octa-cis-undecaprenyl diphosphate + di-trans,octa-cis-undecaprenyl diphosphate + H(+)</text>
        <dbReference type="Rhea" id="RHEA:23708"/>
        <dbReference type="Rhea" id="RHEA-COMP:9602"/>
        <dbReference type="Rhea" id="RHEA-COMP:9603"/>
        <dbReference type="ChEBI" id="CHEBI:15378"/>
        <dbReference type="ChEBI" id="CHEBI:58405"/>
        <dbReference type="ChEBI" id="CHEBI:60033"/>
        <dbReference type="ChEBI" id="CHEBI:78435"/>
        <dbReference type="EC" id="2.4.99.28"/>
    </reaction>
</comment>
<keyword evidence="15" id="KW-0472">Membrane</keyword>
<dbReference type="InterPro" id="IPR023346">
    <property type="entry name" value="Lysozyme-like_dom_sf"/>
</dbReference>
<name>A0A1H6Y1P6_9FIRM</name>
<dbReference type="Gene3D" id="1.10.3810.10">
    <property type="entry name" value="Biosynthetic peptidoglycan transglycosylase-like"/>
    <property type="match status" value="1"/>
</dbReference>
<keyword evidence="19" id="KW-1185">Reference proteome</keyword>
<evidence type="ECO:0000259" key="16">
    <source>
        <dbReference type="Pfam" id="PF00905"/>
    </source>
</evidence>
<evidence type="ECO:0000256" key="6">
    <source>
        <dbReference type="ARBA" id="ARBA00022679"/>
    </source>
</evidence>
<dbReference type="InterPro" id="IPR001460">
    <property type="entry name" value="PCN-bd_Tpept"/>
</dbReference>
<evidence type="ECO:0000256" key="8">
    <source>
        <dbReference type="ARBA" id="ARBA00022960"/>
    </source>
</evidence>
<evidence type="ECO:0000256" key="10">
    <source>
        <dbReference type="ARBA" id="ARBA00023268"/>
    </source>
</evidence>
<evidence type="ECO:0000256" key="12">
    <source>
        <dbReference type="ARBA" id="ARBA00034000"/>
    </source>
</evidence>
<dbReference type="FunFam" id="1.10.3810.10:FF:000001">
    <property type="entry name" value="Penicillin-binding protein 1A"/>
    <property type="match status" value="1"/>
</dbReference>
<keyword evidence="7" id="KW-0378">Hydrolase</keyword>
<gene>
    <name evidence="18" type="ORF">SAMN05660742_105240</name>
</gene>
<comment type="similarity">
    <text evidence="1">In the C-terminal section; belongs to the transpeptidase family.</text>
</comment>
<dbReference type="Gene3D" id="3.40.710.10">
    <property type="entry name" value="DD-peptidase/beta-lactamase superfamily"/>
    <property type="match status" value="1"/>
</dbReference>
<dbReference type="Proteomes" id="UP000199662">
    <property type="component" value="Unassembled WGS sequence"/>
</dbReference>
<keyword evidence="15" id="KW-0812">Transmembrane</keyword>
<dbReference type="Pfam" id="PF00912">
    <property type="entry name" value="Transgly"/>
    <property type="match status" value="1"/>
</dbReference>
<dbReference type="NCBIfam" id="TIGR02074">
    <property type="entry name" value="PBP_1a_fam"/>
    <property type="match status" value="1"/>
</dbReference>
<dbReference type="GO" id="GO:0009002">
    <property type="term" value="F:serine-type D-Ala-D-Ala carboxypeptidase activity"/>
    <property type="evidence" value="ECO:0007669"/>
    <property type="project" value="UniProtKB-EC"/>
</dbReference>
<dbReference type="InterPro" id="IPR012338">
    <property type="entry name" value="Beta-lactam/transpept-like"/>
</dbReference>
<evidence type="ECO:0000256" key="9">
    <source>
        <dbReference type="ARBA" id="ARBA00022984"/>
    </source>
</evidence>
<comment type="similarity">
    <text evidence="2">In the N-terminal section; belongs to the glycosyltransferase 51 family.</text>
</comment>
<feature type="domain" description="Penicillin-binding protein transpeptidase" evidence="16">
    <location>
        <begin position="340"/>
        <end position="582"/>
    </location>
</feature>
<dbReference type="GO" id="GO:0030288">
    <property type="term" value="C:outer membrane-bounded periplasmic space"/>
    <property type="evidence" value="ECO:0007669"/>
    <property type="project" value="TreeGrafter"/>
</dbReference>
<dbReference type="InterPro" id="IPR001264">
    <property type="entry name" value="Glyco_trans_51"/>
</dbReference>
<feature type="compositionally biased region" description="Pro residues" evidence="14">
    <location>
        <begin position="686"/>
        <end position="697"/>
    </location>
</feature>
<feature type="compositionally biased region" description="Basic and acidic residues" evidence="14">
    <location>
        <begin position="644"/>
        <end position="676"/>
    </location>
</feature>
<feature type="region of interest" description="Disordered" evidence="14">
    <location>
        <begin position="644"/>
        <end position="707"/>
    </location>
</feature>
<keyword evidence="15" id="KW-1133">Transmembrane helix</keyword>
<dbReference type="SUPFAM" id="SSF56601">
    <property type="entry name" value="beta-lactamase/transpeptidase-like"/>
    <property type="match status" value="1"/>
</dbReference>
<evidence type="ECO:0000256" key="14">
    <source>
        <dbReference type="SAM" id="MobiDB-lite"/>
    </source>
</evidence>
<keyword evidence="6" id="KW-0808">Transferase</keyword>
<evidence type="ECO:0000313" key="18">
    <source>
        <dbReference type="EMBL" id="SEJ31022.1"/>
    </source>
</evidence>
<evidence type="ECO:0000256" key="4">
    <source>
        <dbReference type="ARBA" id="ARBA00022670"/>
    </source>
</evidence>
<dbReference type="InterPro" id="IPR050396">
    <property type="entry name" value="Glycosyltr_51/Transpeptidase"/>
</dbReference>
<feature type="transmembrane region" description="Helical" evidence="15">
    <location>
        <begin position="21"/>
        <end position="46"/>
    </location>
</feature>
<keyword evidence="8" id="KW-0133">Cell shape</keyword>
<dbReference type="AlphaFoldDB" id="A0A1H6Y1P6"/>
<keyword evidence="5" id="KW-0328">Glycosyltransferase</keyword>
<sequence>MEKRSSDNRKKREPKSSGLSAKKILIGIVTIFVVMLTGIGCGFLTASINTKPNLTDDIRPPASSQIYDINGTLITTVHSAENRVPVTISKIPKNLQNAFVAVEDARFYEHSGVDPKGILRAAWANVTNNGVSEGGSTITQQLAKNAYLTQERTLKRKVQEVFLALQLERQYTKQEILELYLNQIYFGQGAYGVQAAAQTYFGKNVEDLTLPECAMLAGIPKSPNYYSPLNNLAAATERKNLVLDQMEKYAYLNGSATAKAKKEEINIVKKTKKDEATPAPYFIDYVTQQLIDKYGADAVYKDGLKIYTTIDLDMQKAAEAAMKELPNYKVDENGIQQPQGALVAIEPHTGYIKAMVGGRGSDQFNRATMAERQPGSAFKPFVFVAALENNMGPGTIIEDSPITVGSWSPQNYERTFSGKVTLRQVAEHSMNVPTVKLAQQLGIDKPIYYAQEMGISTLVLEGAKNDRNLATALGGLTKGITPLELASAYGTFANHGVHTPPVSIIKVLDRNGKVLEQATLKEKSVISEKSAYLLTDMLKGVIARGTGAGANIGRPAAGKTGTTDDTKDAWFVGYTPDLVAAVWIGNDSSGTLNGMTGGRTPATIWRLFMQKALANVPAKDFVKPNGLVVDNTILEIDGEKDKPAKELTDKEKAEKAKLDKEKADKAKLDSKTKTKTDANQNGPDQPAAPTPTAPEPTNPNAVSKGKN</sequence>
<dbReference type="STRING" id="84035.SAMN05660742_105240"/>
<keyword evidence="9" id="KW-0573">Peptidoglycan synthesis</keyword>
<keyword evidence="3" id="KW-0121">Carboxypeptidase</keyword>
<dbReference type="GO" id="GO:0008955">
    <property type="term" value="F:peptidoglycan glycosyltransferase activity"/>
    <property type="evidence" value="ECO:0007669"/>
    <property type="project" value="UniProtKB-EC"/>
</dbReference>
<dbReference type="PANTHER" id="PTHR32282:SF33">
    <property type="entry name" value="PEPTIDOGLYCAN GLYCOSYLTRANSFERASE"/>
    <property type="match status" value="1"/>
</dbReference>
<keyword evidence="10" id="KW-0511">Multifunctional enzyme</keyword>
<dbReference type="GO" id="GO:0006508">
    <property type="term" value="P:proteolysis"/>
    <property type="evidence" value="ECO:0007669"/>
    <property type="project" value="UniProtKB-KW"/>
</dbReference>
<comment type="catalytic activity">
    <reaction evidence="12">
        <text>Preferential cleavage: (Ac)2-L-Lys-D-Ala-|-D-Ala. Also transpeptidation of peptidyl-alanyl moieties that are N-acyl substituents of D-alanine.</text>
        <dbReference type="EC" id="3.4.16.4"/>
    </reaction>
</comment>
<reference evidence="18 19" key="1">
    <citation type="submission" date="2016-10" db="EMBL/GenBank/DDBJ databases">
        <authorList>
            <person name="de Groot N.N."/>
        </authorList>
    </citation>
    <scope>NUCLEOTIDE SEQUENCE [LARGE SCALE GENOMIC DNA]</scope>
    <source>
        <strain evidence="18 19">DSM 2179</strain>
    </source>
</reference>
<dbReference type="Pfam" id="PF00905">
    <property type="entry name" value="Transpeptidase"/>
    <property type="match status" value="1"/>
</dbReference>
<evidence type="ECO:0000256" key="3">
    <source>
        <dbReference type="ARBA" id="ARBA00022645"/>
    </source>
</evidence>
<dbReference type="GO" id="GO:0008658">
    <property type="term" value="F:penicillin binding"/>
    <property type="evidence" value="ECO:0007669"/>
    <property type="project" value="InterPro"/>
</dbReference>
<evidence type="ECO:0000256" key="13">
    <source>
        <dbReference type="ARBA" id="ARBA00049902"/>
    </source>
</evidence>
<evidence type="ECO:0000256" key="11">
    <source>
        <dbReference type="ARBA" id="ARBA00023316"/>
    </source>
</evidence>
<evidence type="ECO:0000256" key="1">
    <source>
        <dbReference type="ARBA" id="ARBA00007090"/>
    </source>
</evidence>
<dbReference type="RefSeq" id="WP_091830505.1">
    <property type="nucleotide sequence ID" value="NZ_FNZK01000005.1"/>
</dbReference>
<accession>A0A1H6Y1P6</accession>
<evidence type="ECO:0000256" key="2">
    <source>
        <dbReference type="ARBA" id="ARBA00007739"/>
    </source>
</evidence>
<protein>
    <submittedName>
        <fullName evidence="18">Penicillin-binding protein 1A</fullName>
    </submittedName>
</protein>